<name>A0A453LI41_AEGTS</name>
<evidence type="ECO:0000313" key="3">
    <source>
        <dbReference type="Proteomes" id="UP000015105"/>
    </source>
</evidence>
<reference evidence="2" key="5">
    <citation type="journal article" date="2021" name="G3 (Bethesda)">
        <title>Aegilops tauschii genome assembly Aet v5.0 features greater sequence contiguity and improved annotation.</title>
        <authorList>
            <person name="Wang L."/>
            <person name="Zhu T."/>
            <person name="Rodriguez J.C."/>
            <person name="Deal K.R."/>
            <person name="Dubcovsky J."/>
            <person name="McGuire P.E."/>
            <person name="Lux T."/>
            <person name="Spannagl M."/>
            <person name="Mayer K.F.X."/>
            <person name="Baldrich P."/>
            <person name="Meyers B.C."/>
            <person name="Huo N."/>
            <person name="Gu Y.Q."/>
            <person name="Zhou H."/>
            <person name="Devos K.M."/>
            <person name="Bennetzen J.L."/>
            <person name="Unver T."/>
            <person name="Budak H."/>
            <person name="Gulick P.J."/>
            <person name="Galiba G."/>
            <person name="Kalapos B."/>
            <person name="Nelson D.R."/>
            <person name="Li P."/>
            <person name="You F.M."/>
            <person name="Luo M.C."/>
            <person name="Dvorak J."/>
        </authorList>
    </citation>
    <scope>NUCLEOTIDE SEQUENCE [LARGE SCALE GENOMIC DNA]</scope>
    <source>
        <strain evidence="2">cv. AL8/78</strain>
    </source>
</reference>
<feature type="signal peptide" evidence="1">
    <location>
        <begin position="1"/>
        <end position="17"/>
    </location>
</feature>
<proteinExistence type="predicted"/>
<feature type="chain" id="PRO_5019040944" evidence="1">
    <location>
        <begin position="18"/>
        <end position="74"/>
    </location>
</feature>
<accession>A0A453LI41</accession>
<dbReference type="EnsemblPlants" id="AET5Gv20774500.8">
    <property type="protein sequence ID" value="AET5Gv20774500.8"/>
    <property type="gene ID" value="AET5Gv20774500"/>
</dbReference>
<dbReference type="Proteomes" id="UP000015105">
    <property type="component" value="Chromosome 5D"/>
</dbReference>
<dbReference type="Gramene" id="AET5Gv20774500.8">
    <property type="protein sequence ID" value="AET5Gv20774500.8"/>
    <property type="gene ID" value="AET5Gv20774500"/>
</dbReference>
<evidence type="ECO:0000256" key="1">
    <source>
        <dbReference type="SAM" id="SignalP"/>
    </source>
</evidence>
<organism evidence="2 3">
    <name type="scientific">Aegilops tauschii subsp. strangulata</name>
    <name type="common">Goatgrass</name>
    <dbReference type="NCBI Taxonomy" id="200361"/>
    <lineage>
        <taxon>Eukaryota</taxon>
        <taxon>Viridiplantae</taxon>
        <taxon>Streptophyta</taxon>
        <taxon>Embryophyta</taxon>
        <taxon>Tracheophyta</taxon>
        <taxon>Spermatophyta</taxon>
        <taxon>Magnoliopsida</taxon>
        <taxon>Liliopsida</taxon>
        <taxon>Poales</taxon>
        <taxon>Poaceae</taxon>
        <taxon>BOP clade</taxon>
        <taxon>Pooideae</taxon>
        <taxon>Triticodae</taxon>
        <taxon>Triticeae</taxon>
        <taxon>Triticinae</taxon>
        <taxon>Aegilops</taxon>
    </lineage>
</organism>
<reference evidence="3" key="2">
    <citation type="journal article" date="2017" name="Nat. Plants">
        <title>The Aegilops tauschii genome reveals multiple impacts of transposons.</title>
        <authorList>
            <person name="Zhao G."/>
            <person name="Zou C."/>
            <person name="Li K."/>
            <person name="Wang K."/>
            <person name="Li T."/>
            <person name="Gao L."/>
            <person name="Zhang X."/>
            <person name="Wang H."/>
            <person name="Yang Z."/>
            <person name="Liu X."/>
            <person name="Jiang W."/>
            <person name="Mao L."/>
            <person name="Kong X."/>
            <person name="Jiao Y."/>
            <person name="Jia J."/>
        </authorList>
    </citation>
    <scope>NUCLEOTIDE SEQUENCE [LARGE SCALE GENOMIC DNA]</scope>
    <source>
        <strain evidence="3">cv. AL8/78</strain>
    </source>
</reference>
<reference evidence="2" key="3">
    <citation type="journal article" date="2017" name="Nature">
        <title>Genome sequence of the progenitor of the wheat D genome Aegilops tauschii.</title>
        <authorList>
            <person name="Luo M.C."/>
            <person name="Gu Y.Q."/>
            <person name="Puiu D."/>
            <person name="Wang H."/>
            <person name="Twardziok S.O."/>
            <person name="Deal K.R."/>
            <person name="Huo N."/>
            <person name="Zhu T."/>
            <person name="Wang L."/>
            <person name="Wang Y."/>
            <person name="McGuire P.E."/>
            <person name="Liu S."/>
            <person name="Long H."/>
            <person name="Ramasamy R.K."/>
            <person name="Rodriguez J.C."/>
            <person name="Van S.L."/>
            <person name="Yuan L."/>
            <person name="Wang Z."/>
            <person name="Xia Z."/>
            <person name="Xiao L."/>
            <person name="Anderson O.D."/>
            <person name="Ouyang S."/>
            <person name="Liang Y."/>
            <person name="Zimin A.V."/>
            <person name="Pertea G."/>
            <person name="Qi P."/>
            <person name="Bennetzen J.L."/>
            <person name="Dai X."/>
            <person name="Dawson M.W."/>
            <person name="Muller H.G."/>
            <person name="Kugler K."/>
            <person name="Rivarola-Duarte L."/>
            <person name="Spannagl M."/>
            <person name="Mayer K.F.X."/>
            <person name="Lu F.H."/>
            <person name="Bevan M.W."/>
            <person name="Leroy P."/>
            <person name="Li P."/>
            <person name="You F.M."/>
            <person name="Sun Q."/>
            <person name="Liu Z."/>
            <person name="Lyons E."/>
            <person name="Wicker T."/>
            <person name="Salzberg S.L."/>
            <person name="Devos K.M."/>
            <person name="Dvorak J."/>
        </authorList>
    </citation>
    <scope>NUCLEOTIDE SEQUENCE [LARGE SCALE GENOMIC DNA]</scope>
    <source>
        <strain evidence="2">cv. AL8/78</strain>
    </source>
</reference>
<reference evidence="3" key="1">
    <citation type="journal article" date="2014" name="Science">
        <title>Ancient hybridizations among the ancestral genomes of bread wheat.</title>
        <authorList>
            <consortium name="International Wheat Genome Sequencing Consortium,"/>
            <person name="Marcussen T."/>
            <person name="Sandve S.R."/>
            <person name="Heier L."/>
            <person name="Spannagl M."/>
            <person name="Pfeifer M."/>
            <person name="Jakobsen K.S."/>
            <person name="Wulff B.B."/>
            <person name="Steuernagel B."/>
            <person name="Mayer K.F."/>
            <person name="Olsen O.A."/>
        </authorList>
    </citation>
    <scope>NUCLEOTIDE SEQUENCE [LARGE SCALE GENOMIC DNA]</scope>
    <source>
        <strain evidence="3">cv. AL8/78</strain>
    </source>
</reference>
<dbReference type="AlphaFoldDB" id="A0A453LI41"/>
<sequence>MLMCCCHWLCCFHVLLSVCCYYQSSKFHVNLRWKMELCKFMHSEFDRRRAALQFMCFLLLEMIKTEEAYMNSIV</sequence>
<protein>
    <submittedName>
        <fullName evidence="2">Uncharacterized protein</fullName>
    </submittedName>
</protein>
<evidence type="ECO:0000313" key="2">
    <source>
        <dbReference type="EnsemblPlants" id="AET5Gv20774500.8"/>
    </source>
</evidence>
<reference evidence="2" key="4">
    <citation type="submission" date="2019-03" db="UniProtKB">
        <authorList>
            <consortium name="EnsemblPlants"/>
        </authorList>
    </citation>
    <scope>IDENTIFICATION</scope>
</reference>
<keyword evidence="3" id="KW-1185">Reference proteome</keyword>
<keyword evidence="1" id="KW-0732">Signal</keyword>